<evidence type="ECO:0000313" key="11">
    <source>
        <dbReference type="EMBL" id="KAG7486748.1"/>
    </source>
</evidence>
<dbReference type="PANTHER" id="PTHR21648:SF0">
    <property type="entry name" value="RADIAL SPOKE HEAD PROTEIN 3 HOMOLOG"/>
    <property type="match status" value="1"/>
</dbReference>
<keyword evidence="5" id="KW-0282">Flagellum</keyword>
<evidence type="ECO:0000256" key="4">
    <source>
        <dbReference type="ARBA" id="ARBA00022553"/>
    </source>
</evidence>
<dbReference type="Pfam" id="PF06098">
    <property type="entry name" value="Radial_spoke_3"/>
    <property type="match status" value="1"/>
</dbReference>
<evidence type="ECO:0000256" key="9">
    <source>
        <dbReference type="SAM" id="Coils"/>
    </source>
</evidence>
<keyword evidence="8" id="KW-0966">Cell projection</keyword>
<dbReference type="InterPro" id="IPR009290">
    <property type="entry name" value="Radial_spoke_3"/>
</dbReference>
<keyword evidence="9" id="KW-0175">Coiled coil</keyword>
<evidence type="ECO:0000256" key="5">
    <source>
        <dbReference type="ARBA" id="ARBA00022846"/>
    </source>
</evidence>
<sequence length="315" mass="36826">MDFSMYDNRNPYTVYNFHSCPRPVANSINGSNRTDRRVVIGKTAAQPNSAEIQRRQELERRVLTPDVLPGRKNISVQTDPYIETLRDVPLATDIVCQTDAIMDIPMSQLNPPTKCGNDVATQLQVGELFDFYREVKPLIDYLVGRTIEQSLQEVMEEEELARVRTQLRAFNALRNSELAEVQRLHEQERRRREERQRRRAELRKALKKETETAEKIAARAFTREFLANLFPSVFISLTSDGYFYDYVERDLESNFLPWLMTEVNNNLERRFRARRLLDTIVHEMTQVKLEKLQELKTRPKTPDVESDDKTANAQT</sequence>
<gene>
    <name evidence="11" type="ORF">JOB18_037843</name>
</gene>
<feature type="coiled-coil region" evidence="9">
    <location>
        <begin position="178"/>
        <end position="219"/>
    </location>
</feature>
<accession>A0AAV6QAQ9</accession>
<dbReference type="GO" id="GO:0005929">
    <property type="term" value="C:cilium"/>
    <property type="evidence" value="ECO:0007669"/>
    <property type="project" value="TreeGrafter"/>
</dbReference>
<evidence type="ECO:0000256" key="8">
    <source>
        <dbReference type="ARBA" id="ARBA00023273"/>
    </source>
</evidence>
<dbReference type="AlphaFoldDB" id="A0AAV6QAQ9"/>
<evidence type="ECO:0000256" key="7">
    <source>
        <dbReference type="ARBA" id="ARBA00023212"/>
    </source>
</evidence>
<evidence type="ECO:0000256" key="3">
    <source>
        <dbReference type="ARBA" id="ARBA00022490"/>
    </source>
</evidence>
<organism evidence="11 12">
    <name type="scientific">Solea senegalensis</name>
    <name type="common">Senegalese sole</name>
    <dbReference type="NCBI Taxonomy" id="28829"/>
    <lineage>
        <taxon>Eukaryota</taxon>
        <taxon>Metazoa</taxon>
        <taxon>Chordata</taxon>
        <taxon>Craniata</taxon>
        <taxon>Vertebrata</taxon>
        <taxon>Euteleostomi</taxon>
        <taxon>Actinopterygii</taxon>
        <taxon>Neopterygii</taxon>
        <taxon>Teleostei</taxon>
        <taxon>Neoteleostei</taxon>
        <taxon>Acanthomorphata</taxon>
        <taxon>Carangaria</taxon>
        <taxon>Pleuronectiformes</taxon>
        <taxon>Pleuronectoidei</taxon>
        <taxon>Soleidae</taxon>
        <taxon>Solea</taxon>
    </lineage>
</organism>
<keyword evidence="3" id="KW-0963">Cytoplasm</keyword>
<dbReference type="EMBL" id="JAGKHQ010000018">
    <property type="protein sequence ID" value="KAG7486748.1"/>
    <property type="molecule type" value="Genomic_DNA"/>
</dbReference>
<evidence type="ECO:0000313" key="12">
    <source>
        <dbReference type="Proteomes" id="UP000693946"/>
    </source>
</evidence>
<comment type="caution">
    <text evidence="11">The sequence shown here is derived from an EMBL/GenBank/DDBJ whole genome shotgun (WGS) entry which is preliminary data.</text>
</comment>
<comment type="similarity">
    <text evidence="2">Belongs to the flagellar radial spoke RSP3 family.</text>
</comment>
<keyword evidence="12" id="KW-1185">Reference proteome</keyword>
<keyword evidence="6" id="KW-0969">Cilium</keyword>
<protein>
    <submittedName>
        <fullName evidence="11">Uncharacterized protein</fullName>
    </submittedName>
</protein>
<reference evidence="11 12" key="1">
    <citation type="journal article" date="2021" name="Sci. Rep.">
        <title>Chromosome anchoring in Senegalese sole (Solea senegalensis) reveals sex-associated markers and genome rearrangements in flatfish.</title>
        <authorList>
            <person name="Guerrero-Cozar I."/>
            <person name="Gomez-Garrido J."/>
            <person name="Berbel C."/>
            <person name="Martinez-Blanch J.F."/>
            <person name="Alioto T."/>
            <person name="Claros M.G."/>
            <person name="Gagnaire P.A."/>
            <person name="Manchado M."/>
        </authorList>
    </citation>
    <scope>NUCLEOTIDE SEQUENCE [LARGE SCALE GENOMIC DNA]</scope>
    <source>
        <strain evidence="11">Sse05_10M</strain>
    </source>
</reference>
<evidence type="ECO:0000256" key="10">
    <source>
        <dbReference type="SAM" id="MobiDB-lite"/>
    </source>
</evidence>
<keyword evidence="7" id="KW-0206">Cytoskeleton</keyword>
<dbReference type="PANTHER" id="PTHR21648">
    <property type="entry name" value="FLAGELLAR RADIAL SPOKE PROTEIN 3"/>
    <property type="match status" value="1"/>
</dbReference>
<feature type="region of interest" description="Disordered" evidence="10">
    <location>
        <begin position="294"/>
        <end position="315"/>
    </location>
</feature>
<evidence type="ECO:0000256" key="2">
    <source>
        <dbReference type="ARBA" id="ARBA00006737"/>
    </source>
</evidence>
<evidence type="ECO:0000256" key="6">
    <source>
        <dbReference type="ARBA" id="ARBA00023069"/>
    </source>
</evidence>
<name>A0AAV6QAQ9_SOLSE</name>
<keyword evidence="4" id="KW-0597">Phosphoprotein</keyword>
<evidence type="ECO:0000256" key="1">
    <source>
        <dbReference type="ARBA" id="ARBA00004611"/>
    </source>
</evidence>
<dbReference type="Proteomes" id="UP000693946">
    <property type="component" value="Linkage Group LG6"/>
</dbReference>
<proteinExistence type="inferred from homology"/>
<comment type="subcellular location">
    <subcellularLocation>
        <location evidence="1">Cytoplasm</location>
        <location evidence="1">Cytoskeleton</location>
        <location evidence="1">Flagellum axoneme</location>
    </subcellularLocation>
</comment>